<dbReference type="EMBL" id="CP114203">
    <property type="protein sequence ID" value="WAU02128.1"/>
    <property type="molecule type" value="Genomic_DNA"/>
</dbReference>
<dbReference type="RefSeq" id="WP_266449546.1">
    <property type="nucleotide sequence ID" value="NZ_CP114203.1"/>
</dbReference>
<proteinExistence type="predicted"/>
<sequence length="158" mass="16961">MTVPTANPACVDAAEVDSRYKFIVALKGKLPPGVAANAASHLCLGLAAKAATEQPELLGKMSFLTFSDADAGSHAPISGLSLVVLEGRPAWVRQLRDQADASGLLYTDFTAEMTGETYAEQLNRMKNTPEQALDYYGIAVFGQRDVLDPLTKKFSLLR</sequence>
<dbReference type="PIRSF" id="PIRSF033736">
    <property type="entry name" value="UCP033763"/>
    <property type="match status" value="1"/>
</dbReference>
<name>A0ABY7IT83_STRNI</name>
<evidence type="ECO:0000313" key="2">
    <source>
        <dbReference type="Proteomes" id="UP001210169"/>
    </source>
</evidence>
<gene>
    <name evidence="1" type="ORF">STRNI_000091</name>
</gene>
<dbReference type="Pfam" id="PF09391">
    <property type="entry name" value="DUF2000"/>
    <property type="match status" value="1"/>
</dbReference>
<dbReference type="GeneID" id="301329312"/>
<keyword evidence="2" id="KW-1185">Reference proteome</keyword>
<reference evidence="1 2" key="1">
    <citation type="submission" date="2022-12" db="EMBL/GenBank/DDBJ databases">
        <authorList>
            <person name="Ruckert C."/>
            <person name="Busche T."/>
            <person name="Kalinowski J."/>
            <person name="Wittmann C."/>
        </authorList>
    </citation>
    <scope>NUCLEOTIDE SEQUENCE [LARGE SCALE GENOMIC DNA]</scope>
    <source>
        <strain evidence="1 2">DSM 40276</strain>
    </source>
</reference>
<dbReference type="InterPro" id="IPR017021">
    <property type="entry name" value="UCP033763"/>
</dbReference>
<dbReference type="SUPFAM" id="SSF102462">
    <property type="entry name" value="Peptidyl-tRNA hydrolase II"/>
    <property type="match status" value="1"/>
</dbReference>
<dbReference type="Gene3D" id="3.40.1490.10">
    <property type="entry name" value="Bit1"/>
    <property type="match status" value="1"/>
</dbReference>
<organism evidence="1 2">
    <name type="scientific">Streptomyces nigrescens</name>
    <dbReference type="NCBI Taxonomy" id="1920"/>
    <lineage>
        <taxon>Bacteria</taxon>
        <taxon>Bacillati</taxon>
        <taxon>Actinomycetota</taxon>
        <taxon>Actinomycetes</taxon>
        <taxon>Kitasatosporales</taxon>
        <taxon>Streptomycetaceae</taxon>
        <taxon>Streptomyces</taxon>
    </lineage>
</organism>
<dbReference type="InterPro" id="IPR018988">
    <property type="entry name" value="DUF2000"/>
</dbReference>
<dbReference type="Proteomes" id="UP001210169">
    <property type="component" value="Chromosome"/>
</dbReference>
<evidence type="ECO:0000313" key="1">
    <source>
        <dbReference type="EMBL" id="WAU02128.1"/>
    </source>
</evidence>
<accession>A0ABY7IT83</accession>
<dbReference type="InterPro" id="IPR023476">
    <property type="entry name" value="Pep_tRNA_hydro_II_dom_sf"/>
</dbReference>
<protein>
    <submittedName>
        <fullName evidence="1">DUF2000 domain-containing protein</fullName>
    </submittedName>
</protein>